<feature type="region of interest" description="Disordered" evidence="1">
    <location>
        <begin position="1"/>
        <end position="26"/>
    </location>
</feature>
<dbReference type="Proteomes" id="UP000247555">
    <property type="component" value="Unassembled WGS sequence"/>
</dbReference>
<sequence length="26" mass="3066">SHYTQVASHRKMQAFLTDERHHELGS</sequence>
<dbReference type="EMBL" id="QJKI01000050">
    <property type="protein sequence ID" value="PXX73376.1"/>
    <property type="molecule type" value="Genomic_DNA"/>
</dbReference>
<reference evidence="2 3" key="1">
    <citation type="submission" date="2018-05" db="EMBL/GenBank/DDBJ databases">
        <title>Genomic Encyclopedia of Type Strains, Phase IV (KMG-IV): sequencing the most valuable type-strain genomes for metagenomic binning, comparative biology and taxonomic classification.</title>
        <authorList>
            <person name="Goeker M."/>
        </authorList>
    </citation>
    <scope>NUCLEOTIDE SEQUENCE [LARGE SCALE GENOMIC DNA]</scope>
    <source>
        <strain evidence="2 3">DSM 29661</strain>
    </source>
</reference>
<organism evidence="2 3">
    <name type="scientific">Rivihabitans pingtungensis</name>
    <dbReference type="NCBI Taxonomy" id="1054498"/>
    <lineage>
        <taxon>Bacteria</taxon>
        <taxon>Pseudomonadati</taxon>
        <taxon>Pseudomonadota</taxon>
        <taxon>Betaproteobacteria</taxon>
        <taxon>Neisseriales</taxon>
        <taxon>Aquaspirillaceae</taxon>
        <taxon>Rivihabitans</taxon>
    </lineage>
</organism>
<evidence type="ECO:0000256" key="1">
    <source>
        <dbReference type="SAM" id="MobiDB-lite"/>
    </source>
</evidence>
<dbReference type="AlphaFoldDB" id="A0A318KBY8"/>
<proteinExistence type="predicted"/>
<comment type="caution">
    <text evidence="2">The sequence shown here is derived from an EMBL/GenBank/DDBJ whole genome shotgun (WGS) entry which is preliminary data.</text>
</comment>
<feature type="non-terminal residue" evidence="2">
    <location>
        <position position="1"/>
    </location>
</feature>
<protein>
    <submittedName>
        <fullName evidence="2">Uncharacterized protein</fullName>
    </submittedName>
</protein>
<evidence type="ECO:0000313" key="2">
    <source>
        <dbReference type="EMBL" id="PXX73376.1"/>
    </source>
</evidence>
<name>A0A318KBY8_9NEIS</name>
<keyword evidence="3" id="KW-1185">Reference proteome</keyword>
<feature type="compositionally biased region" description="Basic and acidic residues" evidence="1">
    <location>
        <begin position="17"/>
        <end position="26"/>
    </location>
</feature>
<evidence type="ECO:0000313" key="3">
    <source>
        <dbReference type="Proteomes" id="UP000247555"/>
    </source>
</evidence>
<gene>
    <name evidence="2" type="ORF">DFR34_1501</name>
</gene>
<accession>A0A318KBY8</accession>